<organism evidence="1 2">
    <name type="scientific">Zarea fungicola</name>
    <dbReference type="NCBI Taxonomy" id="93591"/>
    <lineage>
        <taxon>Eukaryota</taxon>
        <taxon>Fungi</taxon>
        <taxon>Dikarya</taxon>
        <taxon>Ascomycota</taxon>
        <taxon>Pezizomycotina</taxon>
        <taxon>Sordariomycetes</taxon>
        <taxon>Hypocreomycetidae</taxon>
        <taxon>Hypocreales</taxon>
        <taxon>Cordycipitaceae</taxon>
        <taxon>Zarea</taxon>
    </lineage>
</organism>
<sequence length="160" mass="17846">MATFSLWKNKNSQKEDAYLCGVEDERIRNDNVLATGDVEDDNLGNVSWSKRLNTATVALIVRVFMHFTEGSRYPIDIFWTYALSVKPLGGMQWAVSVTEGVAKAVELYVDTEDDEAADSYHFSDNALDLVPGDEQIVTVELKEGAKAPEGGIVIKERHYL</sequence>
<gene>
    <name evidence="1" type="ORF">NQ176_g4168</name>
</gene>
<accession>A0ACC1NEN8</accession>
<protein>
    <submittedName>
        <fullName evidence="1">Uncharacterized protein</fullName>
    </submittedName>
</protein>
<evidence type="ECO:0000313" key="2">
    <source>
        <dbReference type="Proteomes" id="UP001143910"/>
    </source>
</evidence>
<comment type="caution">
    <text evidence="1">The sequence shown here is derived from an EMBL/GenBank/DDBJ whole genome shotgun (WGS) entry which is preliminary data.</text>
</comment>
<reference evidence="1" key="1">
    <citation type="submission" date="2022-08" db="EMBL/GenBank/DDBJ databases">
        <title>Genome Sequence of Lecanicillium fungicola.</title>
        <authorList>
            <person name="Buettner E."/>
        </authorList>
    </citation>
    <scope>NUCLEOTIDE SEQUENCE</scope>
    <source>
        <strain evidence="1">Babe33</strain>
    </source>
</reference>
<keyword evidence="2" id="KW-1185">Reference proteome</keyword>
<dbReference type="EMBL" id="JANJQO010000437">
    <property type="protein sequence ID" value="KAJ2977795.1"/>
    <property type="molecule type" value="Genomic_DNA"/>
</dbReference>
<dbReference type="Proteomes" id="UP001143910">
    <property type="component" value="Unassembled WGS sequence"/>
</dbReference>
<proteinExistence type="predicted"/>
<evidence type="ECO:0000313" key="1">
    <source>
        <dbReference type="EMBL" id="KAJ2977795.1"/>
    </source>
</evidence>
<name>A0ACC1NEN8_9HYPO</name>